<evidence type="ECO:0000259" key="18">
    <source>
        <dbReference type="Pfam" id="PF01761"/>
    </source>
</evidence>
<evidence type="ECO:0000256" key="10">
    <source>
        <dbReference type="ARBA" id="ARBA00022605"/>
    </source>
</evidence>
<dbReference type="PIRSF" id="PIRSF001455">
    <property type="entry name" value="DHQ_synth"/>
    <property type="match status" value="1"/>
</dbReference>
<dbReference type="Pfam" id="PF01761">
    <property type="entry name" value="DHQ_synthase"/>
    <property type="match status" value="1"/>
</dbReference>
<evidence type="ECO:0000259" key="19">
    <source>
        <dbReference type="Pfam" id="PF24621"/>
    </source>
</evidence>
<evidence type="ECO:0000256" key="16">
    <source>
        <dbReference type="ARBA" id="ARBA00023239"/>
    </source>
</evidence>
<evidence type="ECO:0000313" key="20">
    <source>
        <dbReference type="EMBL" id="VAX26249.1"/>
    </source>
</evidence>
<dbReference type="GO" id="GO:0008652">
    <property type="term" value="P:amino acid biosynthetic process"/>
    <property type="evidence" value="ECO:0007669"/>
    <property type="project" value="UniProtKB-KW"/>
</dbReference>
<dbReference type="SUPFAM" id="SSF56796">
    <property type="entry name" value="Dehydroquinate synthase-like"/>
    <property type="match status" value="1"/>
</dbReference>
<evidence type="ECO:0000256" key="2">
    <source>
        <dbReference type="ARBA" id="ARBA00001911"/>
    </source>
</evidence>
<evidence type="ECO:0000256" key="7">
    <source>
        <dbReference type="ARBA" id="ARBA00013031"/>
    </source>
</evidence>
<evidence type="ECO:0000256" key="17">
    <source>
        <dbReference type="ARBA" id="ARBA00023285"/>
    </source>
</evidence>
<keyword evidence="15" id="KW-0057">Aromatic amino acid biosynthesis</keyword>
<protein>
    <recommendedName>
        <fullName evidence="8">3-dehydroquinate synthase</fullName>
        <ecNumber evidence="7">4.2.3.4</ecNumber>
    </recommendedName>
</protein>
<keyword evidence="14" id="KW-0520">NAD</keyword>
<evidence type="ECO:0000256" key="3">
    <source>
        <dbReference type="ARBA" id="ARBA00001941"/>
    </source>
</evidence>
<proteinExistence type="inferred from homology"/>
<dbReference type="GO" id="GO:0003856">
    <property type="term" value="F:3-dehydroquinate synthase activity"/>
    <property type="evidence" value="ECO:0007669"/>
    <property type="project" value="UniProtKB-EC"/>
</dbReference>
<dbReference type="GO" id="GO:0046872">
    <property type="term" value="F:metal ion binding"/>
    <property type="evidence" value="ECO:0007669"/>
    <property type="project" value="UniProtKB-KW"/>
</dbReference>
<evidence type="ECO:0000256" key="8">
    <source>
        <dbReference type="ARBA" id="ARBA00017684"/>
    </source>
</evidence>
<evidence type="ECO:0000256" key="13">
    <source>
        <dbReference type="ARBA" id="ARBA00022833"/>
    </source>
</evidence>
<evidence type="ECO:0000256" key="5">
    <source>
        <dbReference type="ARBA" id="ARBA00004661"/>
    </source>
</evidence>
<name>A0A3B1C7S4_9ZZZZ</name>
<keyword evidence="12" id="KW-0547">Nucleotide-binding</keyword>
<dbReference type="InterPro" id="IPR016037">
    <property type="entry name" value="DHQ_synth_AroB"/>
</dbReference>
<dbReference type="InterPro" id="IPR030963">
    <property type="entry name" value="DHQ_synth_fam"/>
</dbReference>
<gene>
    <name evidence="20" type="ORF">MNBD_NITROSPIRAE01-1222</name>
</gene>
<dbReference type="EMBL" id="UOGF01000007">
    <property type="protein sequence ID" value="VAX26249.1"/>
    <property type="molecule type" value="Genomic_DNA"/>
</dbReference>
<dbReference type="InterPro" id="IPR030960">
    <property type="entry name" value="DHQS/DOIS_N"/>
</dbReference>
<dbReference type="Gene3D" id="3.40.50.1970">
    <property type="match status" value="1"/>
</dbReference>
<dbReference type="EC" id="4.2.3.4" evidence="7"/>
<keyword evidence="9" id="KW-0963">Cytoplasm</keyword>
<dbReference type="NCBIfam" id="TIGR01357">
    <property type="entry name" value="aroB"/>
    <property type="match status" value="1"/>
</dbReference>
<keyword evidence="11" id="KW-0479">Metal-binding</keyword>
<dbReference type="PANTHER" id="PTHR43622">
    <property type="entry name" value="3-DEHYDROQUINATE SYNTHASE"/>
    <property type="match status" value="1"/>
</dbReference>
<comment type="pathway">
    <text evidence="5">Metabolic intermediate biosynthesis; chorismate biosynthesis; chorismate from D-erythrose 4-phosphate and phosphoenolpyruvate: step 2/7.</text>
</comment>
<evidence type="ECO:0000256" key="9">
    <source>
        <dbReference type="ARBA" id="ARBA00022490"/>
    </source>
</evidence>
<accession>A0A3B1C7S4</accession>
<dbReference type="InterPro" id="IPR056179">
    <property type="entry name" value="DHQS_C"/>
</dbReference>
<evidence type="ECO:0000256" key="15">
    <source>
        <dbReference type="ARBA" id="ARBA00023141"/>
    </source>
</evidence>
<organism evidence="20">
    <name type="scientific">hydrothermal vent metagenome</name>
    <dbReference type="NCBI Taxonomy" id="652676"/>
    <lineage>
        <taxon>unclassified sequences</taxon>
        <taxon>metagenomes</taxon>
        <taxon>ecological metagenomes</taxon>
    </lineage>
</organism>
<dbReference type="GO" id="GO:0009073">
    <property type="term" value="P:aromatic amino acid family biosynthetic process"/>
    <property type="evidence" value="ECO:0007669"/>
    <property type="project" value="UniProtKB-KW"/>
</dbReference>
<feature type="domain" description="3-dehydroquinate synthase C-terminal" evidence="19">
    <location>
        <begin position="185"/>
        <end position="328"/>
    </location>
</feature>
<dbReference type="GO" id="GO:0005737">
    <property type="term" value="C:cytoplasm"/>
    <property type="evidence" value="ECO:0007669"/>
    <property type="project" value="UniProtKB-SubCell"/>
</dbReference>
<sequence>MKQTKKIPLDLGKNSYDIFIGEEIIDQVGLFLKDLSFKGRVAVVTDPKVEGLYGSRVKKSLKKAGFKFILIQIPAGERYKTLKQINRIYDSLIQNHFERSDLLLALGGGVIGDMTGFAAATYLRGVSFVQCPTTVLAQVDASIGGKTGVDHPEGKNLIGAFHQPRFVCSDPAVLRTLQKREYRSGLAEVVKYGVIADEVFFQYLETHSKAIRDLDLEKVRHCIHRSSQIKAEIVQADEHEGGIRKILNYGHTIGHAVETLTGYRKVKHGEGVAMGMVAASRLAVDLGLLHEDDVKRQVKLLTALGLPTRLPDLDPGDILEVMAGDKKVVGGEIYFVLPKNIGSVDVMQVDKKVLKRFLKALPKYV</sequence>
<dbReference type="CDD" id="cd08195">
    <property type="entry name" value="DHQS"/>
    <property type="match status" value="1"/>
</dbReference>
<dbReference type="PANTHER" id="PTHR43622:SF7">
    <property type="entry name" value="3-DEHYDROQUINATE SYNTHASE, CHLOROPLASTIC"/>
    <property type="match status" value="1"/>
</dbReference>
<evidence type="ECO:0000256" key="12">
    <source>
        <dbReference type="ARBA" id="ARBA00022741"/>
    </source>
</evidence>
<evidence type="ECO:0000256" key="6">
    <source>
        <dbReference type="ARBA" id="ARBA00005412"/>
    </source>
</evidence>
<dbReference type="Gene3D" id="1.20.1090.10">
    <property type="entry name" value="Dehydroquinate synthase-like - alpha domain"/>
    <property type="match status" value="1"/>
</dbReference>
<dbReference type="InterPro" id="IPR050071">
    <property type="entry name" value="Dehydroquinate_synthase"/>
</dbReference>
<dbReference type="AlphaFoldDB" id="A0A3B1C7S4"/>
<keyword evidence="17" id="KW-0170">Cobalt</keyword>
<keyword evidence="13" id="KW-0862">Zinc</keyword>
<evidence type="ECO:0000256" key="4">
    <source>
        <dbReference type="ARBA" id="ARBA00004496"/>
    </source>
</evidence>
<dbReference type="FunFam" id="3.40.50.1970:FF:000001">
    <property type="entry name" value="3-dehydroquinate synthase"/>
    <property type="match status" value="1"/>
</dbReference>
<keyword evidence="10" id="KW-0028">Amino-acid biosynthesis</keyword>
<evidence type="ECO:0000256" key="1">
    <source>
        <dbReference type="ARBA" id="ARBA00001393"/>
    </source>
</evidence>
<comment type="catalytic activity">
    <reaction evidence="1">
        <text>7-phospho-2-dehydro-3-deoxy-D-arabino-heptonate = 3-dehydroquinate + phosphate</text>
        <dbReference type="Rhea" id="RHEA:21968"/>
        <dbReference type="ChEBI" id="CHEBI:32364"/>
        <dbReference type="ChEBI" id="CHEBI:43474"/>
        <dbReference type="ChEBI" id="CHEBI:58394"/>
        <dbReference type="EC" id="4.2.3.4"/>
    </reaction>
</comment>
<keyword evidence="16 20" id="KW-0456">Lyase</keyword>
<reference evidence="20" key="1">
    <citation type="submission" date="2018-06" db="EMBL/GenBank/DDBJ databases">
        <authorList>
            <person name="Zhirakovskaya E."/>
        </authorList>
    </citation>
    <scope>NUCLEOTIDE SEQUENCE</scope>
</reference>
<dbReference type="GO" id="GO:0000166">
    <property type="term" value="F:nucleotide binding"/>
    <property type="evidence" value="ECO:0007669"/>
    <property type="project" value="UniProtKB-KW"/>
</dbReference>
<comment type="subcellular location">
    <subcellularLocation>
        <location evidence="4">Cytoplasm</location>
    </subcellularLocation>
</comment>
<comment type="cofactor">
    <cofactor evidence="2">
        <name>NAD(+)</name>
        <dbReference type="ChEBI" id="CHEBI:57540"/>
    </cofactor>
</comment>
<dbReference type="HAMAP" id="MF_00110">
    <property type="entry name" value="DHQ_synthase"/>
    <property type="match status" value="1"/>
</dbReference>
<comment type="similarity">
    <text evidence="6">Belongs to the sugar phosphate cyclases superfamily. Dehydroquinate synthase family.</text>
</comment>
<feature type="domain" description="3-dehydroquinate synthase N-terminal" evidence="18">
    <location>
        <begin position="71"/>
        <end position="183"/>
    </location>
</feature>
<dbReference type="Pfam" id="PF24621">
    <property type="entry name" value="DHQS_C"/>
    <property type="match status" value="1"/>
</dbReference>
<evidence type="ECO:0000256" key="11">
    <source>
        <dbReference type="ARBA" id="ARBA00022723"/>
    </source>
</evidence>
<comment type="cofactor">
    <cofactor evidence="3">
        <name>Co(2+)</name>
        <dbReference type="ChEBI" id="CHEBI:48828"/>
    </cofactor>
</comment>
<evidence type="ECO:0000256" key="14">
    <source>
        <dbReference type="ARBA" id="ARBA00023027"/>
    </source>
</evidence>